<evidence type="ECO:0000313" key="1">
    <source>
        <dbReference type="EMBL" id="ACF82476.1"/>
    </source>
</evidence>
<accession>B4FK33</accession>
<sequence length="82" mass="9343">MTLSMQERLLRKLGVQIGRLKRKLLKKLKRRGKLGRIGKVKRQRTMVAGIEYTGVIKNTTEITGTTTMMSYKSPQILHSSKA</sequence>
<organism evidence="1">
    <name type="scientific">Zea mays</name>
    <name type="common">Maize</name>
    <dbReference type="NCBI Taxonomy" id="4577"/>
    <lineage>
        <taxon>Eukaryota</taxon>
        <taxon>Viridiplantae</taxon>
        <taxon>Streptophyta</taxon>
        <taxon>Embryophyta</taxon>
        <taxon>Tracheophyta</taxon>
        <taxon>Spermatophyta</taxon>
        <taxon>Magnoliopsida</taxon>
        <taxon>Liliopsida</taxon>
        <taxon>Poales</taxon>
        <taxon>Poaceae</taxon>
        <taxon>PACMAD clade</taxon>
        <taxon>Panicoideae</taxon>
        <taxon>Andropogonodae</taxon>
        <taxon>Andropogoneae</taxon>
        <taxon>Tripsacinae</taxon>
        <taxon>Zea</taxon>
    </lineage>
</organism>
<reference evidence="1" key="1">
    <citation type="journal article" date="2009" name="PLoS Genet.">
        <title>Sequencing, mapping, and analysis of 27,455 maize full-length cDNAs.</title>
        <authorList>
            <person name="Soderlund C."/>
            <person name="Descour A."/>
            <person name="Kudrna D."/>
            <person name="Bomhoff M."/>
            <person name="Boyd L."/>
            <person name="Currie J."/>
            <person name="Angelova A."/>
            <person name="Collura K."/>
            <person name="Wissotski M."/>
            <person name="Ashley E."/>
            <person name="Morrow D."/>
            <person name="Fernandes J."/>
            <person name="Walbot V."/>
            <person name="Yu Y."/>
        </authorList>
    </citation>
    <scope>NUCLEOTIDE SEQUENCE</scope>
    <source>
        <strain evidence="1">B73</strain>
    </source>
</reference>
<dbReference type="AlphaFoldDB" id="B4FK33"/>
<protein>
    <submittedName>
        <fullName evidence="1">Uncharacterized protein</fullName>
    </submittedName>
</protein>
<name>B4FK33_MAIZE</name>
<dbReference type="EMBL" id="BT037471">
    <property type="protein sequence ID" value="ACF82476.1"/>
    <property type="molecule type" value="mRNA"/>
</dbReference>
<dbReference type="EMBL" id="BT041290">
    <property type="protein sequence ID" value="ACF86295.1"/>
    <property type="molecule type" value="mRNA"/>
</dbReference>
<proteinExistence type="evidence at transcript level"/>